<dbReference type="Gene3D" id="1.10.443.10">
    <property type="entry name" value="Intergrase catalytic core"/>
    <property type="match status" value="1"/>
</dbReference>
<name>A0ABV7Z9B4_9DEIO</name>
<dbReference type="InterPro" id="IPR004107">
    <property type="entry name" value="Integrase_SAM-like_N"/>
</dbReference>
<evidence type="ECO:0000256" key="2">
    <source>
        <dbReference type="ARBA" id="ARBA00023125"/>
    </source>
</evidence>
<dbReference type="Pfam" id="PF00589">
    <property type="entry name" value="Phage_integrase"/>
    <property type="match status" value="1"/>
</dbReference>
<evidence type="ECO:0000313" key="8">
    <source>
        <dbReference type="Proteomes" id="UP001595803"/>
    </source>
</evidence>
<dbReference type="Gene3D" id="1.10.150.130">
    <property type="match status" value="1"/>
</dbReference>
<dbReference type="InterPro" id="IPR011010">
    <property type="entry name" value="DNA_brk_join_enz"/>
</dbReference>
<dbReference type="InterPro" id="IPR002104">
    <property type="entry name" value="Integrase_catalytic"/>
</dbReference>
<dbReference type="PROSITE" id="PS51900">
    <property type="entry name" value="CB"/>
    <property type="match status" value="1"/>
</dbReference>
<organism evidence="7 8">
    <name type="scientific">Deinococcus rufus</name>
    <dbReference type="NCBI Taxonomy" id="2136097"/>
    <lineage>
        <taxon>Bacteria</taxon>
        <taxon>Thermotogati</taxon>
        <taxon>Deinococcota</taxon>
        <taxon>Deinococci</taxon>
        <taxon>Deinococcales</taxon>
        <taxon>Deinococcaceae</taxon>
        <taxon>Deinococcus</taxon>
    </lineage>
</organism>
<dbReference type="InterPro" id="IPR013762">
    <property type="entry name" value="Integrase-like_cat_sf"/>
</dbReference>
<dbReference type="InterPro" id="IPR010998">
    <property type="entry name" value="Integrase_recombinase_N"/>
</dbReference>
<reference evidence="8" key="1">
    <citation type="journal article" date="2019" name="Int. J. Syst. Evol. Microbiol.">
        <title>The Global Catalogue of Microorganisms (GCM) 10K type strain sequencing project: providing services to taxonomists for standard genome sequencing and annotation.</title>
        <authorList>
            <consortium name="The Broad Institute Genomics Platform"/>
            <consortium name="The Broad Institute Genome Sequencing Center for Infectious Disease"/>
            <person name="Wu L."/>
            <person name="Ma J."/>
        </authorList>
    </citation>
    <scope>NUCLEOTIDE SEQUENCE [LARGE SCALE GENOMIC DNA]</scope>
    <source>
        <strain evidence="8">CCTCC AB 2017081</strain>
    </source>
</reference>
<dbReference type="PANTHER" id="PTHR30349">
    <property type="entry name" value="PHAGE INTEGRASE-RELATED"/>
    <property type="match status" value="1"/>
</dbReference>
<evidence type="ECO:0000256" key="3">
    <source>
        <dbReference type="ARBA" id="ARBA00023172"/>
    </source>
</evidence>
<keyword evidence="2 4" id="KW-0238">DNA-binding</keyword>
<gene>
    <name evidence="7" type="ORF">ACFOSB_12135</name>
</gene>
<evidence type="ECO:0000256" key="4">
    <source>
        <dbReference type="PROSITE-ProRule" id="PRU01248"/>
    </source>
</evidence>
<dbReference type="InterPro" id="IPR050090">
    <property type="entry name" value="Tyrosine_recombinase_XerCD"/>
</dbReference>
<dbReference type="PROSITE" id="PS51898">
    <property type="entry name" value="TYR_RECOMBINASE"/>
    <property type="match status" value="1"/>
</dbReference>
<dbReference type="InterPro" id="IPR044068">
    <property type="entry name" value="CB"/>
</dbReference>
<keyword evidence="8" id="KW-1185">Reference proteome</keyword>
<dbReference type="PANTHER" id="PTHR30349:SF81">
    <property type="entry name" value="TYROSINE RECOMBINASE XERC"/>
    <property type="match status" value="1"/>
</dbReference>
<feature type="domain" description="Tyr recombinase" evidence="5">
    <location>
        <begin position="161"/>
        <end position="346"/>
    </location>
</feature>
<dbReference type="RefSeq" id="WP_322474942.1">
    <property type="nucleotide sequence ID" value="NZ_JBHRZG010000012.1"/>
</dbReference>
<dbReference type="CDD" id="cd00397">
    <property type="entry name" value="DNA_BRE_C"/>
    <property type="match status" value="1"/>
</dbReference>
<evidence type="ECO:0000259" key="6">
    <source>
        <dbReference type="PROSITE" id="PS51900"/>
    </source>
</evidence>
<keyword evidence="1" id="KW-0229">DNA integration</keyword>
<sequence>MTPPPMTLDVFRSALGDRSRAWVALHPDERRRRAVTACAQKDAGELWSLTEAHLGLYGSSGVLVSPHTLSAYRTGVTQFVAYAGANALNVLRPDLDDAQAWVLHLLERFKIATVRGRVAAAAALYRALRWAGATDSTPFSGVRIPKDHEHPLTKNPPYSPAVLRRVFARVDDALLHAPGPERPRLLAARALLLLLAHTGLRIQEALDLAWADVHLDEDDPYVTVRSGKGRKSRTVGLSDRLVSALRAVQGLPRRRSHAAGMVLPFRTRMAATNLLRPHFDREDVDEHGRPRSDWRGCHAFRKATGTRLYEALGDFAAVAEVLGHADINVTRSYVRIAGSRAHKVMREW</sequence>
<evidence type="ECO:0000259" key="5">
    <source>
        <dbReference type="PROSITE" id="PS51898"/>
    </source>
</evidence>
<evidence type="ECO:0000313" key="7">
    <source>
        <dbReference type="EMBL" id="MFC3833609.1"/>
    </source>
</evidence>
<feature type="domain" description="Core-binding (CB)" evidence="6">
    <location>
        <begin position="48"/>
        <end position="129"/>
    </location>
</feature>
<comment type="caution">
    <text evidence="7">The sequence shown here is derived from an EMBL/GenBank/DDBJ whole genome shotgun (WGS) entry which is preliminary data.</text>
</comment>
<accession>A0ABV7Z9B4</accession>
<dbReference type="EMBL" id="JBHRZG010000012">
    <property type="protein sequence ID" value="MFC3833609.1"/>
    <property type="molecule type" value="Genomic_DNA"/>
</dbReference>
<dbReference type="Pfam" id="PF02899">
    <property type="entry name" value="Phage_int_SAM_1"/>
    <property type="match status" value="1"/>
</dbReference>
<protein>
    <submittedName>
        <fullName evidence="7">Tyrosine-type recombinase/integrase</fullName>
    </submittedName>
</protein>
<proteinExistence type="predicted"/>
<dbReference type="SUPFAM" id="SSF56349">
    <property type="entry name" value="DNA breaking-rejoining enzymes"/>
    <property type="match status" value="1"/>
</dbReference>
<dbReference type="Proteomes" id="UP001595803">
    <property type="component" value="Unassembled WGS sequence"/>
</dbReference>
<keyword evidence="3" id="KW-0233">DNA recombination</keyword>
<evidence type="ECO:0000256" key="1">
    <source>
        <dbReference type="ARBA" id="ARBA00022908"/>
    </source>
</evidence>